<feature type="transmembrane region" description="Helical" evidence="6">
    <location>
        <begin position="143"/>
        <end position="163"/>
    </location>
</feature>
<feature type="transmembrane region" description="Helical" evidence="6">
    <location>
        <begin position="116"/>
        <end position="137"/>
    </location>
</feature>
<dbReference type="InterPro" id="IPR023171">
    <property type="entry name" value="Na/H_antiporter_dom_sf"/>
</dbReference>
<dbReference type="GO" id="GO:0015385">
    <property type="term" value="F:sodium:proton antiporter activity"/>
    <property type="evidence" value="ECO:0007669"/>
    <property type="project" value="UniProtKB-UniRule"/>
</dbReference>
<dbReference type="KEGG" id="mgod:E7746_03945"/>
<feature type="transmembrane region" description="Helical" evidence="6">
    <location>
        <begin position="395"/>
        <end position="414"/>
    </location>
</feature>
<keyword evidence="6" id="KW-0813">Transport</keyword>
<evidence type="ECO:0000313" key="7">
    <source>
        <dbReference type="EMBL" id="QCD35092.1"/>
    </source>
</evidence>
<feature type="transmembrane region" description="Helical" evidence="6">
    <location>
        <begin position="326"/>
        <end position="345"/>
    </location>
</feature>
<dbReference type="PANTHER" id="PTHR30341">
    <property type="entry name" value="SODIUM ION/PROTON ANTIPORTER NHAA-RELATED"/>
    <property type="match status" value="1"/>
</dbReference>
<keyword evidence="6" id="KW-0915">Sodium</keyword>
<keyword evidence="6" id="KW-0050">Antiport</keyword>
<dbReference type="RefSeq" id="WP_136409906.1">
    <property type="nucleotide sequence ID" value="NZ_CP039393.1"/>
</dbReference>
<dbReference type="Pfam" id="PF06965">
    <property type="entry name" value="Na_H_antiport_1"/>
    <property type="match status" value="1"/>
</dbReference>
<comment type="similarity">
    <text evidence="6">Belongs to the NhaA Na(+)/H(+) (TC 2.A.33) antiporter family.</text>
</comment>
<feature type="transmembrane region" description="Helical" evidence="6">
    <location>
        <begin position="175"/>
        <end position="196"/>
    </location>
</feature>
<sequence>MDSTHIEEHDTFTHRVYYSAKRAVKSHASGGNVLIVATILALVVANIPGINQMYNDFWEQEIRLQVGSFNIFSHAGHPMSMLQFINDALMAIFFFTIGLEIKREVLVGELSSFKQALLPIIAAIGGMVVPVCIYLLLSAGTDFTSGAAIPMATDIAFSLGVLAMLGSRVPISLKIFLTTLAVVDDIGGIIVIAAFYSTHIEAMLIVYALILLGVLFLGSVFKIQSKIFYLLIGTIVWYLFLNSGIHPTIAGVLVAFCIPATPVFPPKKYIQTIRRSIAYFNAEDDELLNRRSILNKDQMDWLKQIESASDKVISPLQELEDSLHPVVNYLIIPIFAFANAGITLWHMDASALVGGIGLAIICGLVLGKFLGIFVFSWLTVKLHLAPMPQYCNWKMMASISMLGGIGFTVSLFIANLSFGSMGAHGLELLNNAKLGIVVGSLLAGVLGFMMLHHFLPKTPCEDSGEC</sequence>
<keyword evidence="6" id="KW-0739">Sodium transport</keyword>
<feature type="transmembrane region" description="Helical" evidence="6">
    <location>
        <begin position="228"/>
        <end position="256"/>
    </location>
</feature>
<feature type="transmembrane region" description="Helical" evidence="6">
    <location>
        <begin position="434"/>
        <end position="455"/>
    </location>
</feature>
<evidence type="ECO:0000256" key="5">
    <source>
        <dbReference type="ARBA" id="ARBA00023136"/>
    </source>
</evidence>
<keyword evidence="6" id="KW-0406">Ion transport</keyword>
<comment type="catalytic activity">
    <reaction evidence="6">
        <text>Na(+)(in) + 2 H(+)(out) = Na(+)(out) + 2 H(+)(in)</text>
        <dbReference type="Rhea" id="RHEA:29251"/>
        <dbReference type="ChEBI" id="CHEBI:15378"/>
        <dbReference type="ChEBI" id="CHEBI:29101"/>
    </reaction>
</comment>
<evidence type="ECO:0000256" key="6">
    <source>
        <dbReference type="HAMAP-Rule" id="MF_01844"/>
    </source>
</evidence>
<feature type="transmembrane region" description="Helical" evidence="6">
    <location>
        <begin position="352"/>
        <end position="375"/>
    </location>
</feature>
<keyword evidence="8" id="KW-1185">Reference proteome</keyword>
<comment type="function">
    <text evidence="6">Na(+)/H(+) antiporter that extrudes sodium in exchange for external protons.</text>
</comment>
<keyword evidence="5 6" id="KW-0472">Membrane</keyword>
<dbReference type="Gene3D" id="1.20.1530.10">
    <property type="entry name" value="Na+/H+ antiporter like domain"/>
    <property type="match status" value="1"/>
</dbReference>
<organism evidence="7 8">
    <name type="scientific">Muribaculum gordoncarteri</name>
    <dbReference type="NCBI Taxonomy" id="2530390"/>
    <lineage>
        <taxon>Bacteria</taxon>
        <taxon>Pseudomonadati</taxon>
        <taxon>Bacteroidota</taxon>
        <taxon>Bacteroidia</taxon>
        <taxon>Bacteroidales</taxon>
        <taxon>Muribaculaceae</taxon>
        <taxon>Muribaculum</taxon>
    </lineage>
</organism>
<keyword evidence="3 6" id="KW-0812">Transmembrane</keyword>
<protein>
    <recommendedName>
        <fullName evidence="6">Na(+)/H(+) antiporter NhaA</fullName>
    </recommendedName>
    <alternativeName>
        <fullName evidence="6">Sodium/proton antiporter NhaA</fullName>
    </alternativeName>
</protein>
<feature type="transmembrane region" description="Helical" evidence="6">
    <location>
        <begin position="31"/>
        <end position="51"/>
    </location>
</feature>
<comment type="subcellular location">
    <subcellularLocation>
        <location evidence="1">Cell inner membrane</location>
        <topology evidence="1">Multi-pass membrane protein</topology>
    </subcellularLocation>
    <subcellularLocation>
        <location evidence="6">Cell membrane</location>
        <topology evidence="6">Multi-pass membrane protein</topology>
    </subcellularLocation>
</comment>
<gene>
    <name evidence="6 7" type="primary">nhaA</name>
    <name evidence="7" type="ORF">E7746_03945</name>
</gene>
<feature type="transmembrane region" description="Helical" evidence="6">
    <location>
        <begin position="202"/>
        <end position="221"/>
    </location>
</feature>
<dbReference type="InterPro" id="IPR004670">
    <property type="entry name" value="NhaA"/>
</dbReference>
<evidence type="ECO:0000256" key="2">
    <source>
        <dbReference type="ARBA" id="ARBA00022475"/>
    </source>
</evidence>
<accession>A0A4P7VE97</accession>
<dbReference type="AlphaFoldDB" id="A0A4P7VE97"/>
<dbReference type="GO" id="GO:0006885">
    <property type="term" value="P:regulation of pH"/>
    <property type="evidence" value="ECO:0007669"/>
    <property type="project" value="UniProtKB-UniRule"/>
</dbReference>
<proteinExistence type="inferred from homology"/>
<dbReference type="EMBL" id="CP039393">
    <property type="protein sequence ID" value="QCD35092.1"/>
    <property type="molecule type" value="Genomic_DNA"/>
</dbReference>
<reference evidence="7 8" key="1">
    <citation type="submission" date="2019-02" db="EMBL/GenBank/DDBJ databases">
        <title>Isolation and identification of novel species under the genus Muribaculum.</title>
        <authorList>
            <person name="Miyake S."/>
            <person name="Ding Y."/>
            <person name="Low A."/>
            <person name="Soh M."/>
            <person name="Seedorf H."/>
        </authorList>
    </citation>
    <scope>NUCLEOTIDE SEQUENCE [LARGE SCALE GENOMIC DNA]</scope>
    <source>
        <strain evidence="7 8">TLL-A4</strain>
    </source>
</reference>
<evidence type="ECO:0000256" key="3">
    <source>
        <dbReference type="ARBA" id="ARBA00022692"/>
    </source>
</evidence>
<dbReference type="Proteomes" id="UP000297031">
    <property type="component" value="Chromosome"/>
</dbReference>
<dbReference type="PANTHER" id="PTHR30341:SF0">
    <property type="entry name" value="NA(+)_H(+) ANTIPORTER NHAA"/>
    <property type="match status" value="1"/>
</dbReference>
<dbReference type="OrthoDB" id="9808135at2"/>
<dbReference type="GO" id="GO:0005886">
    <property type="term" value="C:plasma membrane"/>
    <property type="evidence" value="ECO:0007669"/>
    <property type="project" value="UniProtKB-SubCell"/>
</dbReference>
<keyword evidence="2 6" id="KW-1003">Cell membrane</keyword>
<keyword evidence="4 6" id="KW-1133">Transmembrane helix</keyword>
<name>A0A4P7VE97_9BACT</name>
<dbReference type="NCBIfam" id="TIGR00773">
    <property type="entry name" value="NhaA"/>
    <property type="match status" value="1"/>
</dbReference>
<evidence type="ECO:0000256" key="4">
    <source>
        <dbReference type="ARBA" id="ARBA00022989"/>
    </source>
</evidence>
<evidence type="ECO:0000313" key="8">
    <source>
        <dbReference type="Proteomes" id="UP000297031"/>
    </source>
</evidence>
<evidence type="ECO:0000256" key="1">
    <source>
        <dbReference type="ARBA" id="ARBA00004429"/>
    </source>
</evidence>
<dbReference type="HAMAP" id="MF_01844">
    <property type="entry name" value="NhaA"/>
    <property type="match status" value="1"/>
</dbReference>